<feature type="region of interest" description="Disordered" evidence="4">
    <location>
        <begin position="440"/>
        <end position="466"/>
    </location>
</feature>
<dbReference type="SUPFAM" id="SSF161219">
    <property type="entry name" value="CHY zinc finger-like"/>
    <property type="match status" value="1"/>
</dbReference>
<dbReference type="PROSITE" id="PS50103">
    <property type="entry name" value="ZF_C3H1"/>
    <property type="match status" value="4"/>
</dbReference>
<keyword evidence="6" id="KW-1185">Reference proteome</keyword>
<feature type="compositionally biased region" description="Polar residues" evidence="4">
    <location>
        <begin position="97"/>
        <end position="107"/>
    </location>
</feature>
<evidence type="ECO:0000313" key="6">
    <source>
        <dbReference type="Proteomes" id="UP000749559"/>
    </source>
</evidence>
<dbReference type="Gene3D" id="4.10.1000.10">
    <property type="entry name" value="Zinc finger, CCCH-type"/>
    <property type="match status" value="2"/>
</dbReference>
<dbReference type="PANTHER" id="PTHR36886:SF8">
    <property type="entry name" value="ZINC FINGER CCCH DOMAIN-CONTAINING PROTEIN 38"/>
    <property type="match status" value="1"/>
</dbReference>
<dbReference type="Pfam" id="PF18044">
    <property type="entry name" value="zf-CCCH_4"/>
    <property type="match status" value="1"/>
</dbReference>
<dbReference type="PANTHER" id="PTHR36886">
    <property type="entry name" value="PROTEIN FRIGIDA-ESSENTIAL 1"/>
    <property type="match status" value="1"/>
</dbReference>
<feature type="region of interest" description="Disordered" evidence="4">
    <location>
        <begin position="161"/>
        <end position="183"/>
    </location>
</feature>
<dbReference type="InterPro" id="IPR041367">
    <property type="entry name" value="Znf-CCCH_4"/>
</dbReference>
<dbReference type="EMBL" id="CAIIXF020000010">
    <property type="protein sequence ID" value="CAH1797260.1"/>
    <property type="molecule type" value="Genomic_DNA"/>
</dbReference>
<dbReference type="GO" id="GO:0008270">
    <property type="term" value="F:zinc ion binding"/>
    <property type="evidence" value="ECO:0007669"/>
    <property type="project" value="UniProtKB-KW"/>
</dbReference>
<organism evidence="5 6">
    <name type="scientific">Owenia fusiformis</name>
    <name type="common">Polychaete worm</name>
    <dbReference type="NCBI Taxonomy" id="6347"/>
    <lineage>
        <taxon>Eukaryota</taxon>
        <taxon>Metazoa</taxon>
        <taxon>Spiralia</taxon>
        <taxon>Lophotrochozoa</taxon>
        <taxon>Annelida</taxon>
        <taxon>Polychaeta</taxon>
        <taxon>Sedentaria</taxon>
        <taxon>Canalipalpata</taxon>
        <taxon>Sabellida</taxon>
        <taxon>Oweniida</taxon>
        <taxon>Oweniidae</taxon>
        <taxon>Owenia</taxon>
    </lineage>
</organism>
<keyword evidence="1" id="KW-0479">Metal-binding</keyword>
<dbReference type="InterPro" id="IPR036855">
    <property type="entry name" value="Znf_CCCH_sf"/>
</dbReference>
<dbReference type="AlphaFoldDB" id="A0A8J1TYU3"/>
<dbReference type="InterPro" id="IPR008913">
    <property type="entry name" value="Znf_CHY"/>
</dbReference>
<dbReference type="InterPro" id="IPR000571">
    <property type="entry name" value="Znf_CCCH"/>
</dbReference>
<gene>
    <name evidence="5" type="ORF">OFUS_LOCUS21574</name>
</gene>
<dbReference type="SUPFAM" id="SSF90229">
    <property type="entry name" value="CCCH zinc finger"/>
    <property type="match status" value="4"/>
</dbReference>
<sequence length="774" mass="87984">MSSSQSEICKFFRGRKGCKNGTNCQFLHEGGPPDDQQRNEHGHPEEQVNSRTDDNYELETTEDVNHRICWFFANGKTCRYGKDCRFLHIEEKLTAPAESSTENATTQDEPDPEHDKEQKMGNRKKKHDEKDVRICDFYAKTKRCKFGNRCKFAHIYKAKPEMGQKSKTPKDRTKTLKPEPEDAPGALARAPVCRYFKEGHCRSGNSCKFFHPETTAKPLNPKVEQSKYPKVQPVRFQERVMLNKLSDSEIDKMRTSEIESLKKRFPKFSFIKENDGYEVVFCSTDPDWPYDVKDVTFAAIFPVDYPIKPLCISLPREQEIPISVQDNITEAATSWIMTRHQALMNEGKVEMMFKPMLKWLDRKLEDLFTEGLKQYRRELMLAQAQADGFEFIPAKQATDQRPLETLGTDETPEDNNKQEEVTYINNKPEDEASSVALTDISNTDPKSTNAKNEPKQTTSQQETDKTVNSIIDPIRKGTEATLKNLQLKENTATLLAKKIMVVVQCERCKGRCDITTPPNRLNSIPCAKCNSDQLLTFRPAMMHQFSSILGYFDVKGCLVLDLILQECDFMTGCLNCSKEVKLSGLNPGQANTMWCQICHSKLLVATDTTQFKQLQPSEGFDQQASHVIKVAKAVKAVKDPSVKEGKPLPDNGTCKHYKKSYRWLRFPCCGKCYPCDVCHDAQEGDHDMKLANRMICGFCAHEQPYAAEKPCTLCGKSMTNRSTAFWEGGKGCRDKIKMSKDENRKFAGANKTVSKKAQAKKDPSSKKTVKVRHA</sequence>
<accession>A0A8J1TYU3</accession>
<dbReference type="InterPro" id="IPR037274">
    <property type="entry name" value="Znf_CHY_sf"/>
</dbReference>
<dbReference type="Pfam" id="PF14608">
    <property type="entry name" value="zf-CCCH_2"/>
    <property type="match status" value="2"/>
</dbReference>
<dbReference type="Pfam" id="PF05495">
    <property type="entry name" value="zf-CHY"/>
    <property type="match status" value="1"/>
</dbReference>
<dbReference type="SMART" id="SM00356">
    <property type="entry name" value="ZnF_C3H1"/>
    <property type="match status" value="4"/>
</dbReference>
<evidence type="ECO:0000256" key="4">
    <source>
        <dbReference type="SAM" id="MobiDB-lite"/>
    </source>
</evidence>
<evidence type="ECO:0000313" key="5">
    <source>
        <dbReference type="EMBL" id="CAH1797260.1"/>
    </source>
</evidence>
<dbReference type="OrthoDB" id="411372at2759"/>
<feature type="region of interest" description="Disordered" evidence="4">
    <location>
        <begin position="95"/>
        <end position="126"/>
    </location>
</feature>
<proteinExistence type="predicted"/>
<feature type="region of interest" description="Disordered" evidence="4">
    <location>
        <begin position="27"/>
        <end position="54"/>
    </location>
</feature>
<evidence type="ECO:0000256" key="1">
    <source>
        <dbReference type="ARBA" id="ARBA00022723"/>
    </source>
</evidence>
<reference evidence="5" key="1">
    <citation type="submission" date="2022-03" db="EMBL/GenBank/DDBJ databases">
        <authorList>
            <person name="Martin C."/>
        </authorList>
    </citation>
    <scope>NUCLEOTIDE SEQUENCE</scope>
</reference>
<dbReference type="Gene3D" id="3.30.1370.210">
    <property type="match status" value="1"/>
</dbReference>
<evidence type="ECO:0000256" key="2">
    <source>
        <dbReference type="ARBA" id="ARBA00022771"/>
    </source>
</evidence>
<dbReference type="Pfam" id="PF00642">
    <property type="entry name" value="zf-CCCH"/>
    <property type="match status" value="1"/>
</dbReference>
<keyword evidence="3" id="KW-0862">Zinc</keyword>
<protein>
    <submittedName>
        <fullName evidence="5">Uncharacterized protein</fullName>
    </submittedName>
</protein>
<evidence type="ECO:0000256" key="3">
    <source>
        <dbReference type="ARBA" id="ARBA00022833"/>
    </source>
</evidence>
<feature type="compositionally biased region" description="Basic and acidic residues" evidence="4">
    <location>
        <begin position="35"/>
        <end position="54"/>
    </location>
</feature>
<name>A0A8J1TYU3_OWEFU</name>
<keyword evidence="2" id="KW-0863">Zinc-finger</keyword>
<feature type="region of interest" description="Disordered" evidence="4">
    <location>
        <begin position="743"/>
        <end position="774"/>
    </location>
</feature>
<feature type="compositionally biased region" description="Basic and acidic residues" evidence="4">
    <location>
        <begin position="161"/>
        <end position="180"/>
    </location>
</feature>
<comment type="caution">
    <text evidence="5">The sequence shown here is derived from an EMBL/GenBank/DDBJ whole genome shotgun (WGS) entry which is preliminary data.</text>
</comment>
<feature type="region of interest" description="Disordered" evidence="4">
    <location>
        <begin position="392"/>
        <end position="419"/>
    </location>
</feature>
<dbReference type="InterPro" id="IPR052650">
    <property type="entry name" value="Zinc_finger_CCCH"/>
</dbReference>
<dbReference type="PROSITE" id="PS51266">
    <property type="entry name" value="ZF_CHY"/>
    <property type="match status" value="1"/>
</dbReference>
<dbReference type="Proteomes" id="UP000749559">
    <property type="component" value="Unassembled WGS sequence"/>
</dbReference>